<keyword evidence="2 9" id="KW-1003">Cell membrane</keyword>
<comment type="catalytic activity">
    <reaction evidence="9">
        <text>Release of signal peptides from bacterial membrane prolipoproteins. Hydrolyzes -Xaa-Yaa-Zaa-|-(S,diacylglyceryl)Cys-, in which Xaa is hydrophobic (preferably Leu), and Yaa (Ala or Ser) and Zaa (Gly or Ala) have small, neutral side chains.</text>
        <dbReference type="EC" id="3.4.23.36"/>
    </reaction>
</comment>
<evidence type="ECO:0000256" key="9">
    <source>
        <dbReference type="HAMAP-Rule" id="MF_00161"/>
    </source>
</evidence>
<dbReference type="PRINTS" id="PR00781">
    <property type="entry name" value="LIPOSIGPTASE"/>
</dbReference>
<accession>F2IHE8</accession>
<evidence type="ECO:0000256" key="10">
    <source>
        <dbReference type="RuleBase" id="RU004181"/>
    </source>
</evidence>
<evidence type="ECO:0000313" key="12">
    <source>
        <dbReference type="EMBL" id="AEA43713.1"/>
    </source>
</evidence>
<keyword evidence="4 9" id="KW-0812">Transmembrane</keyword>
<evidence type="ECO:0000256" key="11">
    <source>
        <dbReference type="SAM" id="MobiDB-lite"/>
    </source>
</evidence>
<dbReference type="KEGG" id="fte:Fluta_1721"/>
<dbReference type="HOGENOM" id="CLU_083252_0_0_10"/>
<keyword evidence="8 9" id="KW-0472">Membrane</keyword>
<dbReference type="Proteomes" id="UP000007463">
    <property type="component" value="Chromosome"/>
</dbReference>
<reference evidence="12 13" key="1">
    <citation type="journal article" date="2011" name="Stand. Genomic Sci.">
        <title>Complete genome sequence of the gliding freshwater bacterium Fluviicola taffensis type strain (RW262).</title>
        <authorList>
            <person name="Woyke T."/>
            <person name="Chertkov O."/>
            <person name="Lapidus A."/>
            <person name="Nolan M."/>
            <person name="Lucas S."/>
            <person name="Del Rio T.G."/>
            <person name="Tice H."/>
            <person name="Cheng J.F."/>
            <person name="Tapia R."/>
            <person name="Han C."/>
            <person name="Goodwin L."/>
            <person name="Pitluck S."/>
            <person name="Liolios K."/>
            <person name="Pagani I."/>
            <person name="Ivanova N."/>
            <person name="Huntemann M."/>
            <person name="Mavromatis K."/>
            <person name="Mikhailova N."/>
            <person name="Pati A."/>
            <person name="Chen A."/>
            <person name="Palaniappan K."/>
            <person name="Land M."/>
            <person name="Hauser L."/>
            <person name="Brambilla E.M."/>
            <person name="Rohde M."/>
            <person name="Mwirichia R."/>
            <person name="Sikorski J."/>
            <person name="Tindall B.J."/>
            <person name="Goker M."/>
            <person name="Bristow J."/>
            <person name="Eisen J.A."/>
            <person name="Markowitz V."/>
            <person name="Hugenholtz P."/>
            <person name="Klenk H.P."/>
            <person name="Kyrpides N.C."/>
        </authorList>
    </citation>
    <scope>NUCLEOTIDE SEQUENCE [LARGE SCALE GENOMIC DNA]</scope>
    <source>
        <strain evidence="13">DSM 16823 / RW262 / RW262</strain>
    </source>
</reference>
<feature type="transmembrane region" description="Helical" evidence="9">
    <location>
        <begin position="99"/>
        <end position="120"/>
    </location>
</feature>
<dbReference type="RefSeq" id="WP_013686483.1">
    <property type="nucleotide sequence ID" value="NC_015321.1"/>
</dbReference>
<comment type="function">
    <text evidence="9">This protein specifically catalyzes the removal of signal peptides from prolipoproteins.</text>
</comment>
<evidence type="ECO:0000256" key="7">
    <source>
        <dbReference type="ARBA" id="ARBA00022989"/>
    </source>
</evidence>
<keyword evidence="13" id="KW-1185">Reference proteome</keyword>
<evidence type="ECO:0000256" key="1">
    <source>
        <dbReference type="ARBA" id="ARBA00006139"/>
    </source>
</evidence>
<evidence type="ECO:0000256" key="8">
    <source>
        <dbReference type="ARBA" id="ARBA00023136"/>
    </source>
</evidence>
<feature type="region of interest" description="Disordered" evidence="11">
    <location>
        <begin position="219"/>
        <end position="238"/>
    </location>
</feature>
<proteinExistence type="inferred from homology"/>
<keyword evidence="3 9" id="KW-0645">Protease</keyword>
<protein>
    <recommendedName>
        <fullName evidence="9">Lipoprotein signal peptidase</fullName>
        <ecNumber evidence="9">3.4.23.36</ecNumber>
    </recommendedName>
    <alternativeName>
        <fullName evidence="9">Prolipoprotein signal peptidase</fullName>
    </alternativeName>
    <alternativeName>
        <fullName evidence="9">Signal peptidase II</fullName>
        <shortName evidence="9">SPase II</shortName>
    </alternativeName>
</protein>
<comment type="caution">
    <text evidence="9">Lacks conserved residue(s) required for the propagation of feature annotation.</text>
</comment>
<keyword evidence="6 9" id="KW-0378">Hydrolase</keyword>
<evidence type="ECO:0000256" key="6">
    <source>
        <dbReference type="ARBA" id="ARBA00022801"/>
    </source>
</evidence>
<dbReference type="GO" id="GO:0006508">
    <property type="term" value="P:proteolysis"/>
    <property type="evidence" value="ECO:0007669"/>
    <property type="project" value="UniProtKB-KW"/>
</dbReference>
<evidence type="ECO:0000313" key="13">
    <source>
        <dbReference type="Proteomes" id="UP000007463"/>
    </source>
</evidence>
<dbReference type="STRING" id="755732.Fluta_1721"/>
<gene>
    <name evidence="9" type="primary">lspA</name>
    <name evidence="12" type="ordered locus">Fluta_1721</name>
</gene>
<comment type="subcellular location">
    <subcellularLocation>
        <location evidence="9">Cell inner membrane</location>
        <topology evidence="9">Multi-pass membrane protein</topology>
    </subcellularLocation>
</comment>
<dbReference type="AlphaFoldDB" id="F2IHE8"/>
<organism evidence="12 13">
    <name type="scientific">Fluviicola taffensis (strain DSM 16823 / NCIMB 13979 / RW262)</name>
    <dbReference type="NCBI Taxonomy" id="755732"/>
    <lineage>
        <taxon>Bacteria</taxon>
        <taxon>Pseudomonadati</taxon>
        <taxon>Bacteroidota</taxon>
        <taxon>Flavobacteriia</taxon>
        <taxon>Flavobacteriales</taxon>
        <taxon>Crocinitomicaceae</taxon>
        <taxon>Fluviicola</taxon>
    </lineage>
</organism>
<dbReference type="EC" id="3.4.23.36" evidence="9"/>
<dbReference type="eggNOG" id="COG0597">
    <property type="taxonomic scope" value="Bacteria"/>
</dbReference>
<dbReference type="Pfam" id="PF01252">
    <property type="entry name" value="Peptidase_A8"/>
    <property type="match status" value="1"/>
</dbReference>
<evidence type="ECO:0000256" key="3">
    <source>
        <dbReference type="ARBA" id="ARBA00022670"/>
    </source>
</evidence>
<evidence type="ECO:0000256" key="2">
    <source>
        <dbReference type="ARBA" id="ARBA00022475"/>
    </source>
</evidence>
<dbReference type="UniPathway" id="UPA00665"/>
<keyword evidence="9" id="KW-0997">Cell inner membrane</keyword>
<dbReference type="OrthoDB" id="9810259at2"/>
<sequence>MKKQLYIVLIAVFCILLLDQIMKIWVKTSFDIGGDGNTMPVFGSWFRLLYIENQGMAFGTTFGSSIWAKLGLSIFRVIAICAIAYYFVKQWRNGAKTEFLIAIGFVFSGATGNLIDSMFYDFIFDYDPCISFNHLEGSGVFSDCGQWGTIETRHTGFLMGNVVDMFQFTVEWPSWVPWYDKNGDNQIFPAIWNVADGAISVGVIMIILRQRKYFPKENKKTAAVQAASTEENTDKTEE</sequence>
<feature type="transmembrane region" description="Helical" evidence="9">
    <location>
        <begin position="66"/>
        <end position="87"/>
    </location>
</feature>
<dbReference type="PANTHER" id="PTHR33695:SF1">
    <property type="entry name" value="LIPOPROTEIN SIGNAL PEPTIDASE"/>
    <property type="match status" value="1"/>
</dbReference>
<dbReference type="EMBL" id="CP002542">
    <property type="protein sequence ID" value="AEA43713.1"/>
    <property type="molecule type" value="Genomic_DNA"/>
</dbReference>
<dbReference type="GO" id="GO:0005886">
    <property type="term" value="C:plasma membrane"/>
    <property type="evidence" value="ECO:0007669"/>
    <property type="project" value="UniProtKB-SubCell"/>
</dbReference>
<feature type="active site" evidence="9">
    <location>
        <position position="196"/>
    </location>
</feature>
<dbReference type="PANTHER" id="PTHR33695">
    <property type="entry name" value="LIPOPROTEIN SIGNAL PEPTIDASE"/>
    <property type="match status" value="1"/>
</dbReference>
<name>F2IHE8_FLUTR</name>
<dbReference type="HAMAP" id="MF_00161">
    <property type="entry name" value="LspA"/>
    <property type="match status" value="1"/>
</dbReference>
<reference evidence="13" key="2">
    <citation type="submission" date="2011-02" db="EMBL/GenBank/DDBJ databases">
        <title>The complete genome of Fluviicola taffensis DSM 16823.</title>
        <authorList>
            <consortium name="US DOE Joint Genome Institute (JGI-PGF)"/>
            <person name="Lucas S."/>
            <person name="Copeland A."/>
            <person name="Lapidus A."/>
            <person name="Bruce D."/>
            <person name="Goodwin L."/>
            <person name="Pitluck S."/>
            <person name="Kyrpides N."/>
            <person name="Mavromatis K."/>
            <person name="Ivanova N."/>
            <person name="Mikhailova N."/>
            <person name="Pagani I."/>
            <person name="Chertkov O."/>
            <person name="Detter J.C."/>
            <person name="Han C."/>
            <person name="Tapia R."/>
            <person name="Land M."/>
            <person name="Hauser L."/>
            <person name="Markowitz V."/>
            <person name="Cheng J.-F."/>
            <person name="Hugenholtz P."/>
            <person name="Woyke T."/>
            <person name="Wu D."/>
            <person name="Tindall B."/>
            <person name="Pomrenke H.G."/>
            <person name="Brambilla E."/>
            <person name="Klenk H.-P."/>
            <person name="Eisen J.A."/>
        </authorList>
    </citation>
    <scope>NUCLEOTIDE SEQUENCE [LARGE SCALE GENOMIC DNA]</scope>
    <source>
        <strain evidence="13">DSM 16823 / RW262 / RW262</strain>
    </source>
</reference>
<feature type="transmembrane region" description="Helical" evidence="9">
    <location>
        <begin position="187"/>
        <end position="208"/>
    </location>
</feature>
<dbReference type="GO" id="GO:0004190">
    <property type="term" value="F:aspartic-type endopeptidase activity"/>
    <property type="evidence" value="ECO:0007669"/>
    <property type="project" value="UniProtKB-UniRule"/>
</dbReference>
<evidence type="ECO:0000256" key="5">
    <source>
        <dbReference type="ARBA" id="ARBA00022750"/>
    </source>
</evidence>
<feature type="active site" evidence="9">
    <location>
        <position position="164"/>
    </location>
</feature>
<keyword evidence="12" id="KW-0449">Lipoprotein</keyword>
<dbReference type="InterPro" id="IPR001872">
    <property type="entry name" value="Peptidase_A8"/>
</dbReference>
<keyword evidence="5 9" id="KW-0064">Aspartyl protease</keyword>
<keyword evidence="7 9" id="KW-1133">Transmembrane helix</keyword>
<evidence type="ECO:0000256" key="4">
    <source>
        <dbReference type="ARBA" id="ARBA00022692"/>
    </source>
</evidence>
<comment type="pathway">
    <text evidence="9">Protein modification; lipoprotein biosynthesis (signal peptide cleavage).</text>
</comment>
<comment type="similarity">
    <text evidence="1 9 10">Belongs to the peptidase A8 family.</text>
</comment>